<gene>
    <name evidence="1" type="ORF">METZ01_LOCUS515941</name>
</gene>
<dbReference type="EMBL" id="UINC01230807">
    <property type="protein sequence ID" value="SVE63087.1"/>
    <property type="molecule type" value="Genomic_DNA"/>
</dbReference>
<dbReference type="GO" id="GO:0003887">
    <property type="term" value="F:DNA-directed DNA polymerase activity"/>
    <property type="evidence" value="ECO:0007669"/>
    <property type="project" value="InterPro"/>
</dbReference>
<dbReference type="Gene3D" id="3.40.50.300">
    <property type="entry name" value="P-loop containing nucleotide triphosphate hydrolases"/>
    <property type="match status" value="1"/>
</dbReference>
<dbReference type="InterPro" id="IPR050238">
    <property type="entry name" value="DNA_Rep/Repair_Clamp_Loader"/>
</dbReference>
<organism evidence="1">
    <name type="scientific">marine metagenome</name>
    <dbReference type="NCBI Taxonomy" id="408172"/>
    <lineage>
        <taxon>unclassified sequences</taxon>
        <taxon>metagenomes</taxon>
        <taxon>ecological metagenomes</taxon>
    </lineage>
</organism>
<name>A0A383F1Q7_9ZZZZ</name>
<dbReference type="AlphaFoldDB" id="A0A383F1Q7"/>
<feature type="non-terminal residue" evidence="1">
    <location>
        <position position="217"/>
    </location>
</feature>
<dbReference type="PANTHER" id="PTHR11669">
    <property type="entry name" value="REPLICATION FACTOR C / DNA POLYMERASE III GAMMA-TAU SUBUNIT"/>
    <property type="match status" value="1"/>
</dbReference>
<sequence>MVDSISVIGHQTILNRLSIAISKGQNSHAYLITGPDSTGKNLVARYIASALNCENTSQTPCGKCSQCNRISRSVHSDCATISVDVDGHLHGDGNKRTVITIEQIRKIIRECYLKPYEGKYRVYIIQQCDRMSEEASNALLKTLEEPPDQVVLILLSAVPEKILPTLVSRSQVISLKKVNWLELEKGLIQKFKLDKKLAEELSKTCDGKPGIAIKMLK</sequence>
<accession>A0A383F1Q7</accession>
<dbReference type="GO" id="GO:0006261">
    <property type="term" value="P:DNA-templated DNA replication"/>
    <property type="evidence" value="ECO:0007669"/>
    <property type="project" value="TreeGrafter"/>
</dbReference>
<proteinExistence type="predicted"/>
<dbReference type="Pfam" id="PF13177">
    <property type="entry name" value="DNA_pol3_delta2"/>
    <property type="match status" value="1"/>
</dbReference>
<dbReference type="InterPro" id="IPR027417">
    <property type="entry name" value="P-loop_NTPase"/>
</dbReference>
<dbReference type="NCBIfam" id="TIGR00678">
    <property type="entry name" value="holB"/>
    <property type="match status" value="1"/>
</dbReference>
<protein>
    <recommendedName>
        <fullName evidence="2">DNA-directed DNA polymerase</fullName>
    </recommendedName>
</protein>
<dbReference type="PANTHER" id="PTHR11669:SF8">
    <property type="entry name" value="DNA POLYMERASE III SUBUNIT DELTA"/>
    <property type="match status" value="1"/>
</dbReference>
<dbReference type="SUPFAM" id="SSF52540">
    <property type="entry name" value="P-loop containing nucleoside triphosphate hydrolases"/>
    <property type="match status" value="1"/>
</dbReference>
<evidence type="ECO:0000313" key="1">
    <source>
        <dbReference type="EMBL" id="SVE63087.1"/>
    </source>
</evidence>
<dbReference type="GO" id="GO:0008408">
    <property type="term" value="F:3'-5' exonuclease activity"/>
    <property type="evidence" value="ECO:0007669"/>
    <property type="project" value="InterPro"/>
</dbReference>
<dbReference type="InterPro" id="IPR004622">
    <property type="entry name" value="DNA_pol_HolB"/>
</dbReference>
<evidence type="ECO:0008006" key="2">
    <source>
        <dbReference type="Google" id="ProtNLM"/>
    </source>
</evidence>
<reference evidence="1" key="1">
    <citation type="submission" date="2018-05" db="EMBL/GenBank/DDBJ databases">
        <authorList>
            <person name="Lanie J.A."/>
            <person name="Ng W.-L."/>
            <person name="Kazmierczak K.M."/>
            <person name="Andrzejewski T.M."/>
            <person name="Davidsen T.M."/>
            <person name="Wayne K.J."/>
            <person name="Tettelin H."/>
            <person name="Glass J.I."/>
            <person name="Rusch D."/>
            <person name="Podicherti R."/>
            <person name="Tsui H.-C.T."/>
            <person name="Winkler M.E."/>
        </authorList>
    </citation>
    <scope>NUCLEOTIDE SEQUENCE</scope>
</reference>